<dbReference type="Pfam" id="PF13671">
    <property type="entry name" value="AAA_33"/>
    <property type="match status" value="1"/>
</dbReference>
<organism evidence="1 2">
    <name type="scientific">Labrys miyagiensis</name>
    <dbReference type="NCBI Taxonomy" id="346912"/>
    <lineage>
        <taxon>Bacteria</taxon>
        <taxon>Pseudomonadati</taxon>
        <taxon>Pseudomonadota</taxon>
        <taxon>Alphaproteobacteria</taxon>
        <taxon>Hyphomicrobiales</taxon>
        <taxon>Xanthobacteraceae</taxon>
        <taxon>Labrys</taxon>
    </lineage>
</organism>
<evidence type="ECO:0008006" key="3">
    <source>
        <dbReference type="Google" id="ProtNLM"/>
    </source>
</evidence>
<protein>
    <recommendedName>
        <fullName evidence="3">AAA family ATPase</fullName>
    </recommendedName>
</protein>
<dbReference type="SUPFAM" id="SSF52540">
    <property type="entry name" value="P-loop containing nucleoside triphosphate hydrolases"/>
    <property type="match status" value="1"/>
</dbReference>
<comment type="caution">
    <text evidence="1">The sequence shown here is derived from an EMBL/GenBank/DDBJ whole genome shotgun (WGS) entry which is preliminary data.</text>
</comment>
<dbReference type="Gene3D" id="3.40.50.300">
    <property type="entry name" value="P-loop containing nucleotide triphosphate hydrolases"/>
    <property type="match status" value="1"/>
</dbReference>
<evidence type="ECO:0000313" key="2">
    <source>
        <dbReference type="Proteomes" id="UP001156882"/>
    </source>
</evidence>
<reference evidence="2" key="1">
    <citation type="journal article" date="2019" name="Int. J. Syst. Evol. Microbiol.">
        <title>The Global Catalogue of Microorganisms (GCM) 10K type strain sequencing project: providing services to taxonomists for standard genome sequencing and annotation.</title>
        <authorList>
            <consortium name="The Broad Institute Genomics Platform"/>
            <consortium name="The Broad Institute Genome Sequencing Center for Infectious Disease"/>
            <person name="Wu L."/>
            <person name="Ma J."/>
        </authorList>
    </citation>
    <scope>NUCLEOTIDE SEQUENCE [LARGE SCALE GENOMIC DNA]</scope>
    <source>
        <strain evidence="2">NBRC 101365</strain>
    </source>
</reference>
<accession>A0ABQ6CB42</accession>
<dbReference type="RefSeq" id="WP_284310199.1">
    <property type="nucleotide sequence ID" value="NZ_BSPC01000005.1"/>
</dbReference>
<dbReference type="InterPro" id="IPR027417">
    <property type="entry name" value="P-loop_NTPase"/>
</dbReference>
<keyword evidence="2" id="KW-1185">Reference proteome</keyword>
<dbReference type="Proteomes" id="UP001156882">
    <property type="component" value="Unassembled WGS sequence"/>
</dbReference>
<sequence>MKKAVLVNGVPASGKSSVARALADARGWAILALDSIKEPFFDHLGIGDREFNRKLGRASYQAMWSIVGDAPEGMTFIADAWFGFQPREVLKAHLSRAGVGMTAEIWCHAPPEVLVERYRSRLHLRHAGHPGEAFLPELDALARRAEPLRCGPVFEVDTTQPLDRAQLLGWVDDVLAG</sequence>
<proteinExistence type="predicted"/>
<dbReference type="EMBL" id="BSPC01000005">
    <property type="protein sequence ID" value="GLS17375.1"/>
    <property type="molecule type" value="Genomic_DNA"/>
</dbReference>
<gene>
    <name evidence="1" type="ORF">GCM10007874_03900</name>
</gene>
<evidence type="ECO:0000313" key="1">
    <source>
        <dbReference type="EMBL" id="GLS17375.1"/>
    </source>
</evidence>
<name>A0ABQ6CB42_9HYPH</name>